<reference evidence="1 2" key="1">
    <citation type="submission" date="2019-03" db="EMBL/GenBank/DDBJ databases">
        <title>Genomic Encyclopedia of Type Strains, Phase IV (KMG-IV): sequencing the most valuable type-strain genomes for metagenomic binning, comparative biology and taxonomic classification.</title>
        <authorList>
            <person name="Goeker M."/>
        </authorList>
    </citation>
    <scope>NUCLEOTIDE SEQUENCE [LARGE SCALE GENOMIC DNA]</scope>
    <source>
        <strain evidence="1 2">DSM 104836</strain>
    </source>
</reference>
<gene>
    <name evidence="1" type="ORF">EDD52_107103</name>
</gene>
<protein>
    <submittedName>
        <fullName evidence="1">Sulfotransferase family protein</fullName>
    </submittedName>
</protein>
<dbReference type="OrthoDB" id="7062607at2"/>
<dbReference type="InterPro" id="IPR027417">
    <property type="entry name" value="P-loop_NTPase"/>
</dbReference>
<dbReference type="GO" id="GO:0016740">
    <property type="term" value="F:transferase activity"/>
    <property type="evidence" value="ECO:0007669"/>
    <property type="project" value="UniProtKB-KW"/>
</dbReference>
<dbReference type="Gene3D" id="3.40.50.300">
    <property type="entry name" value="P-loop containing nucleotide triphosphate hydrolases"/>
    <property type="match status" value="1"/>
</dbReference>
<dbReference type="EMBL" id="SLZU01000007">
    <property type="protein sequence ID" value="TCS63270.1"/>
    <property type="molecule type" value="Genomic_DNA"/>
</dbReference>
<evidence type="ECO:0000313" key="1">
    <source>
        <dbReference type="EMBL" id="TCS63270.1"/>
    </source>
</evidence>
<dbReference type="Proteomes" id="UP000295696">
    <property type="component" value="Unassembled WGS sequence"/>
</dbReference>
<evidence type="ECO:0000313" key="2">
    <source>
        <dbReference type="Proteomes" id="UP000295696"/>
    </source>
</evidence>
<keyword evidence="1" id="KW-0808">Transferase</keyword>
<dbReference type="SUPFAM" id="SSF52540">
    <property type="entry name" value="P-loop containing nucleoside triphosphate hydrolases"/>
    <property type="match status" value="1"/>
</dbReference>
<accession>A0A4R3JF14</accession>
<name>A0A4R3JF14_9RHOB</name>
<dbReference type="Pfam" id="PF13469">
    <property type="entry name" value="Sulfotransfer_3"/>
    <property type="match status" value="1"/>
</dbReference>
<organism evidence="1 2">
    <name type="scientific">Primorskyibacter sedentarius</name>
    <dbReference type="NCBI Taxonomy" id="745311"/>
    <lineage>
        <taxon>Bacteria</taxon>
        <taxon>Pseudomonadati</taxon>
        <taxon>Pseudomonadota</taxon>
        <taxon>Alphaproteobacteria</taxon>
        <taxon>Rhodobacterales</taxon>
        <taxon>Roseobacteraceae</taxon>
        <taxon>Primorskyibacter</taxon>
    </lineage>
</organism>
<sequence>MKRLLILVTGLDHSGTTILDMALGVSPQITGLGEALYMLGAGEKVTATRAFSGGDLASVECTCRQSAANCAFWSQGSALFRDYSIGKTFPALHDIAMARFPETRFVLDSSPSSWRYLDQLDEFDLRVIRLTRDVRSWSASYRKRRKAGTIRSYRRWMSRNKEITRVLNEKGLDVFRVGYEELALRPEDTLRRICDWLGVAFLPEMLQPKAHSGSHIVEGNVAGKSSVLSASIRYDGSWMAAPGHPFIEGLLMSLCKRQNNALVYSNKVIRRKA</sequence>
<comment type="caution">
    <text evidence="1">The sequence shown here is derived from an EMBL/GenBank/DDBJ whole genome shotgun (WGS) entry which is preliminary data.</text>
</comment>
<proteinExistence type="predicted"/>
<keyword evidence="2" id="KW-1185">Reference proteome</keyword>
<dbReference type="AlphaFoldDB" id="A0A4R3JF14"/>
<dbReference type="RefSeq" id="WP_132245121.1">
    <property type="nucleotide sequence ID" value="NZ_SLZU01000007.1"/>
</dbReference>